<keyword evidence="2" id="KW-1185">Reference proteome</keyword>
<evidence type="ECO:0000313" key="2">
    <source>
        <dbReference type="Proteomes" id="UP000821865"/>
    </source>
</evidence>
<protein>
    <submittedName>
        <fullName evidence="1">Uncharacterized protein</fullName>
    </submittedName>
</protein>
<reference evidence="1" key="1">
    <citation type="submission" date="2020-05" db="EMBL/GenBank/DDBJ databases">
        <title>Large-scale comparative analyses of tick genomes elucidate their genetic diversity and vector capacities.</title>
        <authorList>
            <person name="Jia N."/>
            <person name="Wang J."/>
            <person name="Shi W."/>
            <person name="Du L."/>
            <person name="Sun Y."/>
            <person name="Zhan W."/>
            <person name="Jiang J."/>
            <person name="Wang Q."/>
            <person name="Zhang B."/>
            <person name="Ji P."/>
            <person name="Sakyi L.B."/>
            <person name="Cui X."/>
            <person name="Yuan T."/>
            <person name="Jiang B."/>
            <person name="Yang W."/>
            <person name="Lam T.T.-Y."/>
            <person name="Chang Q."/>
            <person name="Ding S."/>
            <person name="Wang X."/>
            <person name="Zhu J."/>
            <person name="Ruan X."/>
            <person name="Zhao L."/>
            <person name="Wei J."/>
            <person name="Que T."/>
            <person name="Du C."/>
            <person name="Cheng J."/>
            <person name="Dai P."/>
            <person name="Han X."/>
            <person name="Huang E."/>
            <person name="Gao Y."/>
            <person name="Liu J."/>
            <person name="Shao H."/>
            <person name="Ye R."/>
            <person name="Li L."/>
            <person name="Wei W."/>
            <person name="Wang X."/>
            <person name="Wang C."/>
            <person name="Yang T."/>
            <person name="Huo Q."/>
            <person name="Li W."/>
            <person name="Guo W."/>
            <person name="Chen H."/>
            <person name="Zhou L."/>
            <person name="Ni X."/>
            <person name="Tian J."/>
            <person name="Zhou Y."/>
            <person name="Sheng Y."/>
            <person name="Liu T."/>
            <person name="Pan Y."/>
            <person name="Xia L."/>
            <person name="Li J."/>
            <person name="Zhao F."/>
            <person name="Cao W."/>
        </authorList>
    </citation>
    <scope>NUCLEOTIDE SEQUENCE</scope>
    <source>
        <strain evidence="1">Dsil-2018</strain>
    </source>
</reference>
<sequence>MEDHCSSLPRQQWGQTCDRMAGNLGLRDTWSLLRVLLDPTHNKAPQRKDISHLLHSSPLSDSDFLTALRDRCLCTDPPTPFPAYTGSPNPELDADSSLGEGMAALSPSPLTVSLDGTPLRLVSTLRIFGLFLQSNGKHTTLITRLTNSVHQTIRLIRRIANRHHDMREHHLRRLVQAFVLSHFIYSRLYLFHSRTEKDKVHRVTEVPVAQLVRELSRGAREPVQSAAQLSLCFPSRGRGIQKAPKEAPRPPGTHLTCGLRAGFDPICITEVGSISSRFLCEGSNACFELAIQLVATPAAQEAAASVLKVEEVRVHGGSSLSCLYDTGVRALSREGMGGPGRVPVGGGQGKERLGSKSRPVLVAPVQTGGIEVPNNDQGVTSSGVKGAIKEFREGDARQMRRAIDIKNMNSGATAPRGEHRNHGVIVLEGKIEIDLHRCIRFVDEDTGRRAP</sequence>
<organism evidence="1 2">
    <name type="scientific">Dermacentor silvarum</name>
    <name type="common">Tick</name>
    <dbReference type="NCBI Taxonomy" id="543639"/>
    <lineage>
        <taxon>Eukaryota</taxon>
        <taxon>Metazoa</taxon>
        <taxon>Ecdysozoa</taxon>
        <taxon>Arthropoda</taxon>
        <taxon>Chelicerata</taxon>
        <taxon>Arachnida</taxon>
        <taxon>Acari</taxon>
        <taxon>Parasitiformes</taxon>
        <taxon>Ixodida</taxon>
        <taxon>Ixodoidea</taxon>
        <taxon>Ixodidae</taxon>
        <taxon>Rhipicephalinae</taxon>
        <taxon>Dermacentor</taxon>
    </lineage>
</organism>
<comment type="caution">
    <text evidence="1">The sequence shown here is derived from an EMBL/GenBank/DDBJ whole genome shotgun (WGS) entry which is preliminary data.</text>
</comment>
<evidence type="ECO:0000313" key="1">
    <source>
        <dbReference type="EMBL" id="KAH7967010.1"/>
    </source>
</evidence>
<dbReference type="Proteomes" id="UP000821865">
    <property type="component" value="Chromosome 2"/>
</dbReference>
<gene>
    <name evidence="1" type="ORF">HPB49_021311</name>
</gene>
<name>A0ACB8DG31_DERSI</name>
<accession>A0ACB8DG31</accession>
<dbReference type="EMBL" id="CM023471">
    <property type="protein sequence ID" value="KAH7967010.1"/>
    <property type="molecule type" value="Genomic_DNA"/>
</dbReference>
<proteinExistence type="predicted"/>